<sequence>MSEEGIWGYHPNAGYRMGIDLVGYKVEATDGSIGKIDKHSEDVGTSHLVVDTGVWIFGKHVLLPAGTITRIDAAEQKVYVDRSREEIKNAPAFDEAKYGGGPGYLEQFARYYNQPHM</sequence>
<dbReference type="STRING" id="36818.BGK67_30415"/>
<dbReference type="Proteomes" id="UP000095705">
    <property type="component" value="Unassembled WGS sequence"/>
</dbReference>
<organism evidence="1 2">
    <name type="scientific">Streptomyces subrutilus</name>
    <dbReference type="NCBI Taxonomy" id="36818"/>
    <lineage>
        <taxon>Bacteria</taxon>
        <taxon>Bacillati</taxon>
        <taxon>Actinomycetota</taxon>
        <taxon>Actinomycetes</taxon>
        <taxon>Kitasatosporales</taxon>
        <taxon>Streptomycetaceae</taxon>
        <taxon>Streptomyces</taxon>
    </lineage>
</organism>
<name>A0A1E5Q054_9ACTN</name>
<dbReference type="EMBL" id="MEHK01000001">
    <property type="protein sequence ID" value="OEJ35060.1"/>
    <property type="molecule type" value="Genomic_DNA"/>
</dbReference>
<evidence type="ECO:0000313" key="1">
    <source>
        <dbReference type="EMBL" id="OEJ35060.1"/>
    </source>
</evidence>
<dbReference type="InterPro" id="IPR014747">
    <property type="entry name" value="Bac_photo_RC_H_C"/>
</dbReference>
<dbReference type="Gene3D" id="3.90.50.10">
    <property type="entry name" value="Photosynthetic Reaction Center, subunit H, domain 2"/>
    <property type="match status" value="1"/>
</dbReference>
<reference evidence="1 2" key="1">
    <citation type="submission" date="2016-08" db="EMBL/GenBank/DDBJ databases">
        <title>The complete genome of Streptomyces subrutilus 10-1-1.</title>
        <authorList>
            <person name="Chen X."/>
        </authorList>
    </citation>
    <scope>NUCLEOTIDE SEQUENCE [LARGE SCALE GENOMIC DNA]</scope>
    <source>
        <strain evidence="1 2">10-1-1</strain>
    </source>
</reference>
<dbReference type="OrthoDB" id="510842at2"/>
<dbReference type="GO" id="GO:0019684">
    <property type="term" value="P:photosynthesis, light reaction"/>
    <property type="evidence" value="ECO:0007669"/>
    <property type="project" value="InterPro"/>
</dbReference>
<proteinExistence type="predicted"/>
<dbReference type="RefSeq" id="WP_069923248.1">
    <property type="nucleotide sequence ID" value="NZ_MEHK01000001.1"/>
</dbReference>
<dbReference type="SUPFAM" id="SSF50346">
    <property type="entry name" value="PRC-barrel domain"/>
    <property type="match status" value="1"/>
</dbReference>
<comment type="caution">
    <text evidence="1">The sequence shown here is derived from an EMBL/GenBank/DDBJ whole genome shotgun (WGS) entry which is preliminary data.</text>
</comment>
<protein>
    <submittedName>
        <fullName evidence="1">PRC domain containing protein</fullName>
    </submittedName>
</protein>
<keyword evidence="2" id="KW-1185">Reference proteome</keyword>
<dbReference type="GO" id="GO:0030077">
    <property type="term" value="C:plasma membrane light-harvesting complex"/>
    <property type="evidence" value="ECO:0007669"/>
    <property type="project" value="InterPro"/>
</dbReference>
<dbReference type="InterPro" id="IPR011033">
    <property type="entry name" value="PRC_barrel-like_sf"/>
</dbReference>
<dbReference type="AlphaFoldDB" id="A0A1E5Q054"/>
<accession>A0A1E5Q054</accession>
<evidence type="ECO:0000313" key="2">
    <source>
        <dbReference type="Proteomes" id="UP000095705"/>
    </source>
</evidence>
<gene>
    <name evidence="1" type="ORF">BGK67_30415</name>
</gene>